<evidence type="ECO:0000313" key="1">
    <source>
        <dbReference type="EMBL" id="XBH18553.1"/>
    </source>
</evidence>
<organism evidence="1">
    <name type="scientific">Telmatobacter sp. DSM 110680</name>
    <dbReference type="NCBI Taxonomy" id="3036704"/>
    <lineage>
        <taxon>Bacteria</taxon>
        <taxon>Pseudomonadati</taxon>
        <taxon>Acidobacteriota</taxon>
        <taxon>Terriglobia</taxon>
        <taxon>Terriglobales</taxon>
        <taxon>Acidobacteriaceae</taxon>
        <taxon>Telmatobacter</taxon>
    </lineage>
</organism>
<dbReference type="EMBL" id="CP121196">
    <property type="protein sequence ID" value="XBH18553.1"/>
    <property type="molecule type" value="Genomic_DNA"/>
</dbReference>
<dbReference type="AlphaFoldDB" id="A0AAU7DND7"/>
<accession>A0AAU7DND7</accession>
<proteinExistence type="predicted"/>
<sequence length="284" mass="31123">MTAVQTLLAGLFDYAGLYPPASLSLQAAANNYLEYRRGQHSSALGRFILNMDRLDEFRSVAGDSMKDFKLSVIASEDADWASLSAQLRSGLPIDAVEVKCGDAHRIERISNEIPRGLETYFEVPMGACARPALMAIRAAGARAKLRMGGVVPAAIPSVIDVVETLKTLAELRIPFKATAGLHHPFRSTQPLTYQPQCPTAVTHGFMNLYGASTLSHFGASIDETVLMLAEEVSSTWSVGEDSMSWRDRSWTTEQIAMVRQTFFISIGSCSFEEPIRDLQSLGWL</sequence>
<dbReference type="RefSeq" id="WP_348263777.1">
    <property type="nucleotide sequence ID" value="NZ_CP121196.1"/>
</dbReference>
<evidence type="ECO:0008006" key="2">
    <source>
        <dbReference type="Google" id="ProtNLM"/>
    </source>
</evidence>
<gene>
    <name evidence="1" type="ORF">P8935_04260</name>
</gene>
<name>A0AAU7DND7_9BACT</name>
<reference evidence="1" key="1">
    <citation type="submission" date="2023-03" db="EMBL/GenBank/DDBJ databases">
        <title>Edaphobacter sp.</title>
        <authorList>
            <person name="Huber K.J."/>
            <person name="Papendorf J."/>
            <person name="Pilke C."/>
            <person name="Bunk B."/>
            <person name="Sproeer C."/>
            <person name="Pester M."/>
        </authorList>
    </citation>
    <scope>NUCLEOTIDE SEQUENCE</scope>
    <source>
        <strain evidence="1">DSM 110680</strain>
    </source>
</reference>
<protein>
    <recommendedName>
        <fullName evidence="2">Transaldolase</fullName>
    </recommendedName>
</protein>